<comment type="caution">
    <text evidence="1">The sequence shown here is derived from an EMBL/GenBank/DDBJ whole genome shotgun (WGS) entry which is preliminary data.</text>
</comment>
<name>A0ABT5P1M0_9PSED</name>
<dbReference type="EMBL" id="JAMDGY010000139">
    <property type="protein sequence ID" value="MDD0994188.1"/>
    <property type="molecule type" value="Genomic_DNA"/>
</dbReference>
<dbReference type="Proteomes" id="UP001148203">
    <property type="component" value="Unassembled WGS sequence"/>
</dbReference>
<evidence type="ECO:0008006" key="3">
    <source>
        <dbReference type="Google" id="ProtNLM"/>
    </source>
</evidence>
<proteinExistence type="predicted"/>
<sequence length="79" mass="8743">MTVDNSIALVLLALLLTGCQNTGYKSPPLGWEQPNMQILGDQGWRSQVHCGKRGCHQEKPLLFDPSKAEPGVNSMHRGW</sequence>
<evidence type="ECO:0000313" key="2">
    <source>
        <dbReference type="Proteomes" id="UP001148203"/>
    </source>
</evidence>
<protein>
    <recommendedName>
        <fullName evidence="3">Lipoprotein</fullName>
    </recommendedName>
</protein>
<organism evidence="1 2">
    <name type="scientific">Pseudomonas fontis</name>
    <dbReference type="NCBI Taxonomy" id="2942633"/>
    <lineage>
        <taxon>Bacteria</taxon>
        <taxon>Pseudomonadati</taxon>
        <taxon>Pseudomonadota</taxon>
        <taxon>Gammaproteobacteria</taxon>
        <taxon>Pseudomonadales</taxon>
        <taxon>Pseudomonadaceae</taxon>
        <taxon>Pseudomonas</taxon>
    </lineage>
</organism>
<reference evidence="1 2" key="1">
    <citation type="submission" date="2022-05" db="EMBL/GenBank/DDBJ databases">
        <title>Novel Pseudomonas spp. Isolated from a Rainbow Trout Aquaculture Facility.</title>
        <authorList>
            <person name="Testerman T."/>
            <person name="Graf J."/>
        </authorList>
    </citation>
    <scope>NUCLEOTIDE SEQUENCE [LARGE SCALE GENOMIC DNA]</scope>
    <source>
        <strain evidence="1 2">ID681</strain>
    </source>
</reference>
<accession>A0ABT5P1M0</accession>
<dbReference type="RefSeq" id="WP_273910525.1">
    <property type="nucleotide sequence ID" value="NZ_JAMDGX010000028.1"/>
</dbReference>
<evidence type="ECO:0000313" key="1">
    <source>
        <dbReference type="EMBL" id="MDD0994188.1"/>
    </source>
</evidence>
<gene>
    <name evidence="1" type="ORF">M5G11_27065</name>
</gene>
<keyword evidence="2" id="KW-1185">Reference proteome</keyword>